<dbReference type="InterPro" id="IPR041698">
    <property type="entry name" value="Methyltransf_25"/>
</dbReference>
<sequence>MRYINFLKRCLRFLKNQICDIRYCGGFLGVTVKTKYKNMGANDSGYTDYGVIKYIFDCVKVNQDDVLVDIGCGKGRVIGWWLKNGYRNNKIVGIELDSDIANDAVKRFKKYSNVSIINGDAIENIPIDATYFYLFNPFNRDIMIKFKQKLFDTFYKKKNIKIIYHNCCYLDLFQNDEHWEVKLLDMNETKKWHETAIITFKNSQIY</sequence>
<dbReference type="Pfam" id="PF13649">
    <property type="entry name" value="Methyltransf_25"/>
    <property type="match status" value="1"/>
</dbReference>
<dbReference type="CDD" id="cd02440">
    <property type="entry name" value="AdoMet_MTases"/>
    <property type="match status" value="1"/>
</dbReference>
<name>A0A644XWJ1_9ZZZZ</name>
<reference evidence="2" key="1">
    <citation type="submission" date="2019-08" db="EMBL/GenBank/DDBJ databases">
        <authorList>
            <person name="Kucharzyk K."/>
            <person name="Murdoch R.W."/>
            <person name="Higgins S."/>
            <person name="Loffler F."/>
        </authorList>
    </citation>
    <scope>NUCLEOTIDE SEQUENCE</scope>
</reference>
<evidence type="ECO:0000259" key="1">
    <source>
        <dbReference type="Pfam" id="PF13649"/>
    </source>
</evidence>
<comment type="caution">
    <text evidence="2">The sequence shown here is derived from an EMBL/GenBank/DDBJ whole genome shotgun (WGS) entry which is preliminary data.</text>
</comment>
<gene>
    <name evidence="2" type="ORF">SDC9_66899</name>
</gene>
<protein>
    <recommendedName>
        <fullName evidence="1">Methyltransferase domain-containing protein</fullName>
    </recommendedName>
</protein>
<dbReference type="AlphaFoldDB" id="A0A644XWJ1"/>
<organism evidence="2">
    <name type="scientific">bioreactor metagenome</name>
    <dbReference type="NCBI Taxonomy" id="1076179"/>
    <lineage>
        <taxon>unclassified sequences</taxon>
        <taxon>metagenomes</taxon>
        <taxon>ecological metagenomes</taxon>
    </lineage>
</organism>
<accession>A0A644XWJ1</accession>
<dbReference type="Gene3D" id="3.40.50.150">
    <property type="entry name" value="Vaccinia Virus protein VP39"/>
    <property type="match status" value="1"/>
</dbReference>
<dbReference type="SUPFAM" id="SSF53335">
    <property type="entry name" value="S-adenosyl-L-methionine-dependent methyltransferases"/>
    <property type="match status" value="1"/>
</dbReference>
<proteinExistence type="predicted"/>
<feature type="domain" description="Methyltransferase" evidence="1">
    <location>
        <begin position="68"/>
        <end position="132"/>
    </location>
</feature>
<dbReference type="InterPro" id="IPR029063">
    <property type="entry name" value="SAM-dependent_MTases_sf"/>
</dbReference>
<dbReference type="EMBL" id="VSSQ01003389">
    <property type="protein sequence ID" value="MPM20469.1"/>
    <property type="molecule type" value="Genomic_DNA"/>
</dbReference>
<evidence type="ECO:0000313" key="2">
    <source>
        <dbReference type="EMBL" id="MPM20469.1"/>
    </source>
</evidence>